<dbReference type="SUPFAM" id="SSF64288">
    <property type="entry name" value="Chorismate lyase-like"/>
    <property type="match status" value="1"/>
</dbReference>
<dbReference type="InterPro" id="IPR000524">
    <property type="entry name" value="Tscrpt_reg_HTH_GntR"/>
</dbReference>
<keyword evidence="1" id="KW-0805">Transcription regulation</keyword>
<evidence type="ECO:0000259" key="4">
    <source>
        <dbReference type="PROSITE" id="PS50949"/>
    </source>
</evidence>
<evidence type="ECO:0000256" key="1">
    <source>
        <dbReference type="ARBA" id="ARBA00023015"/>
    </source>
</evidence>
<evidence type="ECO:0000256" key="3">
    <source>
        <dbReference type="ARBA" id="ARBA00023163"/>
    </source>
</evidence>
<dbReference type="SUPFAM" id="SSF46785">
    <property type="entry name" value="Winged helix' DNA-binding domain"/>
    <property type="match status" value="1"/>
</dbReference>
<dbReference type="InterPro" id="IPR028978">
    <property type="entry name" value="Chorismate_lyase_/UTRA_dom_sf"/>
</dbReference>
<dbReference type="InterPro" id="IPR036390">
    <property type="entry name" value="WH_DNA-bd_sf"/>
</dbReference>
<dbReference type="PROSITE" id="PS50949">
    <property type="entry name" value="HTH_GNTR"/>
    <property type="match status" value="1"/>
</dbReference>
<feature type="domain" description="HTH gntR-type" evidence="4">
    <location>
        <begin position="5"/>
        <end position="73"/>
    </location>
</feature>
<dbReference type="Proteomes" id="UP001138961">
    <property type="component" value="Unassembled WGS sequence"/>
</dbReference>
<evidence type="ECO:0000256" key="2">
    <source>
        <dbReference type="ARBA" id="ARBA00023125"/>
    </source>
</evidence>
<dbReference type="InterPro" id="IPR011663">
    <property type="entry name" value="UTRA"/>
</dbReference>
<organism evidence="5 6">
    <name type="scientific">Loktanella gaetbuli</name>
    <dbReference type="NCBI Taxonomy" id="2881335"/>
    <lineage>
        <taxon>Bacteria</taxon>
        <taxon>Pseudomonadati</taxon>
        <taxon>Pseudomonadota</taxon>
        <taxon>Alphaproteobacteria</taxon>
        <taxon>Rhodobacterales</taxon>
        <taxon>Roseobacteraceae</taxon>
        <taxon>Loktanella</taxon>
    </lineage>
</organism>
<dbReference type="PANTHER" id="PTHR44846:SF1">
    <property type="entry name" value="MANNOSYL-D-GLYCERATE TRANSPORT_METABOLISM SYSTEM REPRESSOR MNGR-RELATED"/>
    <property type="match status" value="1"/>
</dbReference>
<dbReference type="PANTHER" id="PTHR44846">
    <property type="entry name" value="MANNOSYL-D-GLYCERATE TRANSPORT/METABOLISM SYSTEM REPRESSOR MNGR-RELATED"/>
    <property type="match status" value="1"/>
</dbReference>
<dbReference type="SMART" id="SM00866">
    <property type="entry name" value="UTRA"/>
    <property type="match status" value="1"/>
</dbReference>
<name>A0ABS8BRV7_9RHOB</name>
<proteinExistence type="predicted"/>
<dbReference type="RefSeq" id="WP_090159612.1">
    <property type="nucleotide sequence ID" value="NZ_JAJATZ010000001.1"/>
</dbReference>
<dbReference type="EMBL" id="JAJATZ010000001">
    <property type="protein sequence ID" value="MCB5198216.1"/>
    <property type="molecule type" value="Genomic_DNA"/>
</dbReference>
<sequence length="231" mass="25850">MAKTLPKYIAVSERLIRQITAGHLADGTRLPGEREMARDLGLSVGTLRKALAVLADKGLLDRVQGSGNYVRHRADVTSIYSFFRLERPEGGGFPSARVLDVDRDPRPSFAPRGWTHPQAWRIRRLRLLDDIPAALEEIWIDGCHALGVRDLSESLYRAYSARLGLTITRIADRIGMGQVPDWAPVDFALSPGTPCCLVWREGWEQSATPMEVSRTWFDHDKARYVSRAGKG</sequence>
<evidence type="ECO:0000313" key="5">
    <source>
        <dbReference type="EMBL" id="MCB5198216.1"/>
    </source>
</evidence>
<dbReference type="SMART" id="SM00345">
    <property type="entry name" value="HTH_GNTR"/>
    <property type="match status" value="1"/>
</dbReference>
<gene>
    <name evidence="5" type="ORF">LGQ03_03080</name>
</gene>
<keyword evidence="2" id="KW-0238">DNA-binding</keyword>
<dbReference type="InterPro" id="IPR036388">
    <property type="entry name" value="WH-like_DNA-bd_sf"/>
</dbReference>
<comment type="caution">
    <text evidence="5">The sequence shown here is derived from an EMBL/GenBank/DDBJ whole genome shotgun (WGS) entry which is preliminary data.</text>
</comment>
<dbReference type="Gene3D" id="3.40.1410.10">
    <property type="entry name" value="Chorismate lyase-like"/>
    <property type="match status" value="1"/>
</dbReference>
<reference evidence="5" key="1">
    <citation type="submission" date="2021-10" db="EMBL/GenBank/DDBJ databases">
        <title>Loktanella gaetbuli sp. nov., isolated from a tidal flat.</title>
        <authorList>
            <person name="Park S."/>
            <person name="Yoon J.-H."/>
        </authorList>
    </citation>
    <scope>NUCLEOTIDE SEQUENCE</scope>
    <source>
        <strain evidence="5">TSTF-M6</strain>
    </source>
</reference>
<keyword evidence="3" id="KW-0804">Transcription</keyword>
<accession>A0ABS8BRV7</accession>
<keyword evidence="6" id="KW-1185">Reference proteome</keyword>
<dbReference type="Gene3D" id="1.10.10.10">
    <property type="entry name" value="Winged helix-like DNA-binding domain superfamily/Winged helix DNA-binding domain"/>
    <property type="match status" value="1"/>
</dbReference>
<dbReference type="InterPro" id="IPR050679">
    <property type="entry name" value="Bact_HTH_transcr_reg"/>
</dbReference>
<dbReference type="CDD" id="cd07377">
    <property type="entry name" value="WHTH_GntR"/>
    <property type="match status" value="1"/>
</dbReference>
<protein>
    <submittedName>
        <fullName evidence="5">GntR family transcriptional regulator</fullName>
    </submittedName>
</protein>
<dbReference type="Pfam" id="PF00392">
    <property type="entry name" value="GntR"/>
    <property type="match status" value="1"/>
</dbReference>
<dbReference type="Pfam" id="PF07702">
    <property type="entry name" value="UTRA"/>
    <property type="match status" value="1"/>
</dbReference>
<dbReference type="PRINTS" id="PR00035">
    <property type="entry name" value="HTHGNTR"/>
</dbReference>
<evidence type="ECO:0000313" key="6">
    <source>
        <dbReference type="Proteomes" id="UP001138961"/>
    </source>
</evidence>